<evidence type="ECO:0000313" key="4">
    <source>
        <dbReference type="Proteomes" id="UP000594262"/>
    </source>
</evidence>
<keyword evidence="4" id="KW-1185">Reference proteome</keyword>
<feature type="domain" description="BTB" evidence="2">
    <location>
        <begin position="47"/>
        <end position="106"/>
    </location>
</feature>
<dbReference type="PANTHER" id="PTHR22744:SF17">
    <property type="entry name" value="BTB DOMAIN-CONTAINING PROTEIN"/>
    <property type="match status" value="1"/>
</dbReference>
<dbReference type="InterPro" id="IPR000210">
    <property type="entry name" value="BTB/POZ_dom"/>
</dbReference>
<dbReference type="Gene3D" id="3.30.710.10">
    <property type="entry name" value="Potassium Channel Kv1.1, Chain A"/>
    <property type="match status" value="1"/>
</dbReference>
<protein>
    <recommendedName>
        <fullName evidence="2">BTB domain-containing protein</fullName>
    </recommendedName>
</protein>
<proteinExistence type="predicted"/>
<dbReference type="OrthoDB" id="5813110at2759"/>
<dbReference type="Proteomes" id="UP000594262">
    <property type="component" value="Unplaced"/>
</dbReference>
<evidence type="ECO:0000256" key="1">
    <source>
        <dbReference type="SAM" id="MobiDB-lite"/>
    </source>
</evidence>
<dbReference type="SMART" id="SM00225">
    <property type="entry name" value="BTB"/>
    <property type="match status" value="1"/>
</dbReference>
<evidence type="ECO:0000313" key="3">
    <source>
        <dbReference type="EnsemblMetazoa" id="CLYHEMP008996.1"/>
    </source>
</evidence>
<reference evidence="3" key="1">
    <citation type="submission" date="2021-01" db="UniProtKB">
        <authorList>
            <consortium name="EnsemblMetazoa"/>
        </authorList>
    </citation>
    <scope>IDENTIFICATION</scope>
</reference>
<dbReference type="InterPro" id="IPR011333">
    <property type="entry name" value="SKP1/BTB/POZ_sf"/>
</dbReference>
<dbReference type="RefSeq" id="XP_066933510.1">
    <property type="nucleotide sequence ID" value="XM_067077409.1"/>
</dbReference>
<dbReference type="EnsemblMetazoa" id="CLYHEMT008996.1">
    <property type="protein sequence ID" value="CLYHEMP008996.1"/>
    <property type="gene ID" value="CLYHEMG008996"/>
</dbReference>
<dbReference type="Pfam" id="PF00651">
    <property type="entry name" value="BTB"/>
    <property type="match status" value="1"/>
</dbReference>
<dbReference type="PANTHER" id="PTHR22744">
    <property type="entry name" value="HELIX LOOP HELIX PROTEIN 21-RELATED"/>
    <property type="match status" value="1"/>
</dbReference>
<dbReference type="SUPFAM" id="SSF54695">
    <property type="entry name" value="POZ domain"/>
    <property type="match status" value="1"/>
</dbReference>
<dbReference type="PROSITE" id="PS50097">
    <property type="entry name" value="BTB"/>
    <property type="match status" value="1"/>
</dbReference>
<evidence type="ECO:0000259" key="2">
    <source>
        <dbReference type="PROSITE" id="PS50097"/>
    </source>
</evidence>
<dbReference type="CDD" id="cd18186">
    <property type="entry name" value="BTB_POZ_ZBTB_KLHL-like"/>
    <property type="match status" value="1"/>
</dbReference>
<accession>A0A7M5VAK3</accession>
<organism evidence="3 4">
    <name type="scientific">Clytia hemisphaerica</name>
    <dbReference type="NCBI Taxonomy" id="252671"/>
    <lineage>
        <taxon>Eukaryota</taxon>
        <taxon>Metazoa</taxon>
        <taxon>Cnidaria</taxon>
        <taxon>Hydrozoa</taxon>
        <taxon>Hydroidolina</taxon>
        <taxon>Leptothecata</taxon>
        <taxon>Obeliida</taxon>
        <taxon>Clytiidae</taxon>
        <taxon>Clytia</taxon>
    </lineage>
</organism>
<name>A0A7M5VAK3_9CNID</name>
<dbReference type="AlphaFoldDB" id="A0A7M5VAK3"/>
<feature type="region of interest" description="Disordered" evidence="1">
    <location>
        <begin position="19"/>
        <end position="41"/>
    </location>
</feature>
<sequence>MASNYNQWFKIKLINKRPHNENSDDEIPSKSTRTGDASPFSKPWKGSDAVFIVEDKELHVHIQTLSLASPVFEKMFNGNFVEAQTKRVSLEGKSFKIVEAMLKFIYPSNGCNLGNVCNYSIIARATFTCDTCKHHHIPDDKNGQRNMNLDALHQLFDLSNEYMMDRLNQKVIKKIIQESECIKSSRTFMVINLLSIGKKMSLRQIVDNCLAELTRRSPAYTVRQGIILEKRVRICDFFRGRENEGRNLNVKGAFLKKHAAILKKYKPYIRTDDIPEDLKEPFYDDPFDLAIEDLEKIGDDLFSDNNSMNDSTK</sequence>
<dbReference type="GeneID" id="136821176"/>